<comment type="similarity">
    <text evidence="1">Belongs to the HicA mRNA interferase family.</text>
</comment>
<evidence type="ECO:0000256" key="3">
    <source>
        <dbReference type="ARBA" id="ARBA00022722"/>
    </source>
</evidence>
<dbReference type="InterPro" id="IPR038570">
    <property type="entry name" value="HicA_sf"/>
</dbReference>
<evidence type="ECO:0000313" key="9">
    <source>
        <dbReference type="Proteomes" id="UP000287247"/>
    </source>
</evidence>
<keyword evidence="4" id="KW-0255">Endonuclease</keyword>
<dbReference type="GO" id="GO:0016787">
    <property type="term" value="F:hydrolase activity"/>
    <property type="evidence" value="ECO:0007669"/>
    <property type="project" value="UniProtKB-KW"/>
</dbReference>
<evidence type="ECO:0000256" key="6">
    <source>
        <dbReference type="ARBA" id="ARBA00022884"/>
    </source>
</evidence>
<reference evidence="9" key="1">
    <citation type="submission" date="2017-05" db="EMBL/GenBank/DDBJ databases">
        <title>Physiological properties and genetic analysis related to exopolysaccharide production of fresh-water unicellular cyanobacterium Aphanothece sacrum, Suizenji Nori, that has been cultured as a food source in Japan.</title>
        <authorList>
            <person name="Kanesaki Y."/>
            <person name="Yoshikawa S."/>
            <person name="Ohki K."/>
        </authorList>
    </citation>
    <scope>NUCLEOTIDE SEQUENCE [LARGE SCALE GENOMIC DNA]</scope>
    <source>
        <strain evidence="9">FPU1</strain>
    </source>
</reference>
<evidence type="ECO:0000256" key="1">
    <source>
        <dbReference type="ARBA" id="ARBA00006620"/>
    </source>
</evidence>
<protein>
    <submittedName>
        <fullName evidence="8">YcfA family protein</fullName>
    </submittedName>
</protein>
<sequence length="77" mass="9067">MSKLEKLIQKLLRDPPELSYDEVYYILTNFGFQEISNQGSHHTFRSENKLKITIPKKGGQTVKRTYLKQIVKLLELE</sequence>
<dbReference type="EMBL" id="BDQK01000014">
    <property type="protein sequence ID" value="GBF81873.1"/>
    <property type="molecule type" value="Genomic_DNA"/>
</dbReference>
<dbReference type="AlphaFoldDB" id="A0A401IKU6"/>
<dbReference type="InterPro" id="IPR012933">
    <property type="entry name" value="HicA_mRNA_interferase"/>
</dbReference>
<dbReference type="GO" id="GO:0003729">
    <property type="term" value="F:mRNA binding"/>
    <property type="evidence" value="ECO:0007669"/>
    <property type="project" value="InterPro"/>
</dbReference>
<dbReference type="GO" id="GO:0004519">
    <property type="term" value="F:endonuclease activity"/>
    <property type="evidence" value="ECO:0007669"/>
    <property type="project" value="UniProtKB-KW"/>
</dbReference>
<dbReference type="OrthoDB" id="129814at2"/>
<evidence type="ECO:0000256" key="5">
    <source>
        <dbReference type="ARBA" id="ARBA00022801"/>
    </source>
</evidence>
<evidence type="ECO:0000313" key="8">
    <source>
        <dbReference type="EMBL" id="GBF81873.1"/>
    </source>
</evidence>
<name>A0A401IKU6_APHSA</name>
<evidence type="ECO:0000256" key="2">
    <source>
        <dbReference type="ARBA" id="ARBA00022649"/>
    </source>
</evidence>
<gene>
    <name evidence="8" type="ORF">AsFPU1_3295</name>
</gene>
<organism evidence="8 9">
    <name type="scientific">Aphanothece sacrum FPU1</name>
    <dbReference type="NCBI Taxonomy" id="1920663"/>
    <lineage>
        <taxon>Bacteria</taxon>
        <taxon>Bacillati</taxon>
        <taxon>Cyanobacteriota</taxon>
        <taxon>Cyanophyceae</taxon>
        <taxon>Oscillatoriophycideae</taxon>
        <taxon>Chroococcales</taxon>
        <taxon>Aphanothecaceae</taxon>
        <taxon>Aphanothece</taxon>
    </lineage>
</organism>
<dbReference type="Proteomes" id="UP000287247">
    <property type="component" value="Unassembled WGS sequence"/>
</dbReference>
<evidence type="ECO:0000256" key="7">
    <source>
        <dbReference type="ARBA" id="ARBA00023016"/>
    </source>
</evidence>
<keyword evidence="9" id="KW-1185">Reference proteome</keyword>
<evidence type="ECO:0000256" key="4">
    <source>
        <dbReference type="ARBA" id="ARBA00022759"/>
    </source>
</evidence>
<dbReference type="Gene3D" id="3.30.920.30">
    <property type="entry name" value="Hypothetical protein"/>
    <property type="match status" value="1"/>
</dbReference>
<keyword evidence="3" id="KW-0540">Nuclease</keyword>
<keyword evidence="6" id="KW-0694">RNA-binding</keyword>
<keyword evidence="5" id="KW-0378">Hydrolase</keyword>
<proteinExistence type="inferred from homology"/>
<comment type="caution">
    <text evidence="8">The sequence shown here is derived from an EMBL/GenBank/DDBJ whole genome shotgun (WGS) entry which is preliminary data.</text>
</comment>
<dbReference type="Pfam" id="PF07927">
    <property type="entry name" value="HicA_toxin"/>
    <property type="match status" value="1"/>
</dbReference>
<keyword evidence="7" id="KW-0346">Stress response</keyword>
<dbReference type="SUPFAM" id="SSF54786">
    <property type="entry name" value="YcfA/nrd intein domain"/>
    <property type="match status" value="1"/>
</dbReference>
<accession>A0A401IKU6</accession>
<dbReference type="RefSeq" id="WP_124975703.1">
    <property type="nucleotide sequence ID" value="NZ_BDQK01000014.1"/>
</dbReference>
<keyword evidence="2" id="KW-1277">Toxin-antitoxin system</keyword>